<keyword evidence="3" id="KW-1185">Reference proteome</keyword>
<dbReference type="EMBL" id="ML993605">
    <property type="protein sequence ID" value="KAF2164113.1"/>
    <property type="molecule type" value="Genomic_DNA"/>
</dbReference>
<reference evidence="2" key="1">
    <citation type="journal article" date="2020" name="Stud. Mycol.">
        <title>101 Dothideomycetes genomes: a test case for predicting lifestyles and emergence of pathogens.</title>
        <authorList>
            <person name="Haridas S."/>
            <person name="Albert R."/>
            <person name="Binder M."/>
            <person name="Bloem J."/>
            <person name="Labutti K."/>
            <person name="Salamov A."/>
            <person name="Andreopoulos B."/>
            <person name="Baker S."/>
            <person name="Barry K."/>
            <person name="Bills G."/>
            <person name="Bluhm B."/>
            <person name="Cannon C."/>
            <person name="Castanera R."/>
            <person name="Culley D."/>
            <person name="Daum C."/>
            <person name="Ezra D."/>
            <person name="Gonzalez J."/>
            <person name="Henrissat B."/>
            <person name="Kuo A."/>
            <person name="Liang C."/>
            <person name="Lipzen A."/>
            <person name="Lutzoni F."/>
            <person name="Magnuson J."/>
            <person name="Mondo S."/>
            <person name="Nolan M."/>
            <person name="Ohm R."/>
            <person name="Pangilinan J."/>
            <person name="Park H.-J."/>
            <person name="Ramirez L."/>
            <person name="Alfaro M."/>
            <person name="Sun H."/>
            <person name="Tritt A."/>
            <person name="Yoshinaga Y."/>
            <person name="Zwiers L.-H."/>
            <person name="Turgeon B."/>
            <person name="Goodwin S."/>
            <person name="Spatafora J."/>
            <person name="Crous P."/>
            <person name="Grigoriev I."/>
        </authorList>
    </citation>
    <scope>NUCLEOTIDE SEQUENCE</scope>
    <source>
        <strain evidence="2">ATCC 36951</strain>
    </source>
</reference>
<dbReference type="Proteomes" id="UP000799537">
    <property type="component" value="Unassembled WGS sequence"/>
</dbReference>
<organism evidence="2 3">
    <name type="scientific">Zasmidium cellare ATCC 36951</name>
    <dbReference type="NCBI Taxonomy" id="1080233"/>
    <lineage>
        <taxon>Eukaryota</taxon>
        <taxon>Fungi</taxon>
        <taxon>Dikarya</taxon>
        <taxon>Ascomycota</taxon>
        <taxon>Pezizomycotina</taxon>
        <taxon>Dothideomycetes</taxon>
        <taxon>Dothideomycetidae</taxon>
        <taxon>Mycosphaerellales</taxon>
        <taxon>Mycosphaerellaceae</taxon>
        <taxon>Zasmidium</taxon>
    </lineage>
</organism>
<name>A0A6A6CBE5_ZASCE</name>
<evidence type="ECO:0000313" key="3">
    <source>
        <dbReference type="Proteomes" id="UP000799537"/>
    </source>
</evidence>
<feature type="compositionally biased region" description="Pro residues" evidence="1">
    <location>
        <begin position="14"/>
        <end position="24"/>
    </location>
</feature>
<proteinExistence type="predicted"/>
<gene>
    <name evidence="2" type="ORF">M409DRAFT_56825</name>
</gene>
<evidence type="ECO:0000256" key="1">
    <source>
        <dbReference type="SAM" id="MobiDB-lite"/>
    </source>
</evidence>
<feature type="region of interest" description="Disordered" evidence="1">
    <location>
        <begin position="1"/>
        <end position="26"/>
    </location>
</feature>
<accession>A0A6A6CBE5</accession>
<dbReference type="AlphaFoldDB" id="A0A6A6CBE5"/>
<dbReference type="GeneID" id="54566681"/>
<sequence>MPQPLDPQMHHNLLPPPTTPPIPRDIPALQNLRRRRLHPAQTPWPRGGGRAVVQEGHLGHPGWEGDAVCVGAVVRDDAVGCAVDFHVRDISSPGAGFAKQRLRELIIRIIRPRDARERREAVPEAFVASQQAREPAAVGEARGVDEGGVDAEGVLEGVEEVGRELLVVDRGGGGPAGSPRNWFWWPAG</sequence>
<dbReference type="RefSeq" id="XP_033665002.1">
    <property type="nucleotide sequence ID" value="XM_033813409.1"/>
</dbReference>
<evidence type="ECO:0000313" key="2">
    <source>
        <dbReference type="EMBL" id="KAF2164113.1"/>
    </source>
</evidence>
<protein>
    <submittedName>
        <fullName evidence="2">Uncharacterized protein</fullName>
    </submittedName>
</protein>